<dbReference type="HOGENOM" id="CLU_036879_1_0_9"/>
<feature type="transmembrane region" description="Helical" evidence="5">
    <location>
        <begin position="246"/>
        <end position="272"/>
    </location>
</feature>
<dbReference type="OrthoDB" id="9789439at2"/>
<keyword evidence="5" id="KW-0813">Transport</keyword>
<dbReference type="GO" id="GO:0005886">
    <property type="term" value="C:plasma membrane"/>
    <property type="evidence" value="ECO:0007669"/>
    <property type="project" value="UniProtKB-SubCell"/>
</dbReference>
<dbReference type="KEGG" id="hmo:HM1_1874"/>
<evidence type="ECO:0000256" key="4">
    <source>
        <dbReference type="ARBA" id="ARBA00023136"/>
    </source>
</evidence>
<accession>B0TFB5</accession>
<dbReference type="CDD" id="cd06261">
    <property type="entry name" value="TM_PBP2"/>
    <property type="match status" value="1"/>
</dbReference>
<comment type="similarity">
    <text evidence="5">Belongs to the binding-protein-dependent transport system permease family.</text>
</comment>
<feature type="transmembrane region" description="Helical" evidence="5">
    <location>
        <begin position="102"/>
        <end position="127"/>
    </location>
</feature>
<feature type="domain" description="ABC transmembrane type-1" evidence="6">
    <location>
        <begin position="100"/>
        <end position="311"/>
    </location>
</feature>
<dbReference type="PANTHER" id="PTHR43376:SF1">
    <property type="entry name" value="OLIGOPEPTIDE TRANSPORT SYSTEM PERMEASE PROTEIN"/>
    <property type="match status" value="1"/>
</dbReference>
<dbReference type="STRING" id="498761.HM1_1874"/>
<name>B0TFB5_HELMI</name>
<feature type="transmembrane region" description="Helical" evidence="5">
    <location>
        <begin position="188"/>
        <end position="210"/>
    </location>
</feature>
<feature type="transmembrane region" description="Helical" evidence="5">
    <location>
        <begin position="292"/>
        <end position="311"/>
    </location>
</feature>
<organism evidence="7 8">
    <name type="scientific">Heliobacterium modesticaldum (strain ATCC 51547 / Ice1)</name>
    <dbReference type="NCBI Taxonomy" id="498761"/>
    <lineage>
        <taxon>Bacteria</taxon>
        <taxon>Bacillati</taxon>
        <taxon>Bacillota</taxon>
        <taxon>Clostridia</taxon>
        <taxon>Eubacteriales</taxon>
        <taxon>Heliobacteriaceae</taxon>
        <taxon>Heliomicrobium</taxon>
    </lineage>
</organism>
<dbReference type="GO" id="GO:0055085">
    <property type="term" value="P:transmembrane transport"/>
    <property type="evidence" value="ECO:0007669"/>
    <property type="project" value="InterPro"/>
</dbReference>
<dbReference type="InterPro" id="IPR000515">
    <property type="entry name" value="MetI-like"/>
</dbReference>
<dbReference type="AlphaFoldDB" id="B0TFB5"/>
<dbReference type="Proteomes" id="UP000008550">
    <property type="component" value="Chromosome"/>
</dbReference>
<evidence type="ECO:0000313" key="7">
    <source>
        <dbReference type="EMBL" id="ABZ84432.1"/>
    </source>
</evidence>
<dbReference type="Pfam" id="PF00528">
    <property type="entry name" value="BPD_transp_1"/>
    <property type="match status" value="1"/>
</dbReference>
<dbReference type="PANTHER" id="PTHR43376">
    <property type="entry name" value="OLIGOPEPTIDE TRANSPORT SYSTEM PERMEASE PROTEIN"/>
    <property type="match status" value="1"/>
</dbReference>
<evidence type="ECO:0000313" key="8">
    <source>
        <dbReference type="Proteomes" id="UP000008550"/>
    </source>
</evidence>
<reference evidence="7 8" key="1">
    <citation type="journal article" date="2008" name="J. Bacteriol.">
        <title>The genome of Heliobacterium modesticaldum, a phototrophic representative of the Firmicutes containing the simplest photosynthetic apparatus.</title>
        <authorList>
            <person name="Sattley W.M."/>
            <person name="Madigan M.T."/>
            <person name="Swingley W.D."/>
            <person name="Cheung P.C."/>
            <person name="Clocksin K.M."/>
            <person name="Conrad A.L."/>
            <person name="Dejesa L.C."/>
            <person name="Honchak B.M."/>
            <person name="Jung D.O."/>
            <person name="Karbach L.E."/>
            <person name="Kurdoglu A."/>
            <person name="Lahiri S."/>
            <person name="Mastrian S.D."/>
            <person name="Page L.E."/>
            <person name="Taylor H.L."/>
            <person name="Wang Z.T."/>
            <person name="Raymond J."/>
            <person name="Chen M."/>
            <person name="Blankenship R.E."/>
            <person name="Touchman J.W."/>
        </authorList>
    </citation>
    <scope>NUCLEOTIDE SEQUENCE [LARGE SCALE GENOMIC DNA]</scope>
    <source>
        <strain evidence="8">ATCC 51547 / Ice1</strain>
    </source>
</reference>
<dbReference type="eggNOG" id="COG0601">
    <property type="taxonomic scope" value="Bacteria"/>
</dbReference>
<dbReference type="InterPro" id="IPR035906">
    <property type="entry name" value="MetI-like_sf"/>
</dbReference>
<keyword evidence="3 5" id="KW-1133">Transmembrane helix</keyword>
<keyword evidence="2 5" id="KW-0812">Transmembrane</keyword>
<evidence type="ECO:0000256" key="5">
    <source>
        <dbReference type="RuleBase" id="RU363032"/>
    </source>
</evidence>
<keyword evidence="8" id="KW-1185">Reference proteome</keyword>
<dbReference type="EMBL" id="CP000930">
    <property type="protein sequence ID" value="ABZ84432.1"/>
    <property type="molecule type" value="Genomic_DNA"/>
</dbReference>
<proteinExistence type="inferred from homology"/>
<evidence type="ECO:0000256" key="1">
    <source>
        <dbReference type="ARBA" id="ARBA00004141"/>
    </source>
</evidence>
<dbReference type="Gene3D" id="1.10.3720.10">
    <property type="entry name" value="MetI-like"/>
    <property type="match status" value="1"/>
</dbReference>
<sequence>MFLGKSSRKGLLTHLFALLVLITLNFVLPRSMPGDPLQALGEEALLCMSEETKAELIRRMALDQPLSAQFVSYWVNLLQGDLGYSYAYQAPVSAVIGGALPWTLALTGVSLLLSFSIGLLAGIYSGWRRGHPVDRGLSLAMVALSGLPNYFIGVLLLLLFAVQLGWFPLSGAVTAYAGWTGLRWLGDVIAHMILPVVALTLATLPEFYLLTRSAMVNILDAPFMRTARAKGVGPWRLQFRHGGRNALLPSVARLGVLAGKALTGALFVEMVFAYPGLGHVIHQGLLSRDYPLVQGLFFIVACLVITCNLLADKLLQKLDPRVNDAY</sequence>
<keyword evidence="4 5" id="KW-0472">Membrane</keyword>
<comment type="subcellular location">
    <subcellularLocation>
        <location evidence="5">Cell membrane</location>
        <topology evidence="5">Multi-pass membrane protein</topology>
    </subcellularLocation>
    <subcellularLocation>
        <location evidence="1">Membrane</location>
        <topology evidence="1">Multi-pass membrane protein</topology>
    </subcellularLocation>
</comment>
<feature type="transmembrane region" description="Helical" evidence="5">
    <location>
        <begin position="139"/>
        <end position="168"/>
    </location>
</feature>
<gene>
    <name evidence="7" type="ORF">HM1_1874</name>
</gene>
<dbReference type="SUPFAM" id="SSF161098">
    <property type="entry name" value="MetI-like"/>
    <property type="match status" value="1"/>
</dbReference>
<evidence type="ECO:0000256" key="3">
    <source>
        <dbReference type="ARBA" id="ARBA00022989"/>
    </source>
</evidence>
<evidence type="ECO:0000256" key="2">
    <source>
        <dbReference type="ARBA" id="ARBA00022692"/>
    </source>
</evidence>
<evidence type="ECO:0000259" key="6">
    <source>
        <dbReference type="PROSITE" id="PS50928"/>
    </source>
</evidence>
<protein>
    <submittedName>
        <fullName evidence="7">Peptide abc transporter, permease protein</fullName>
    </submittedName>
</protein>
<dbReference type="PROSITE" id="PS50928">
    <property type="entry name" value="ABC_TM1"/>
    <property type="match status" value="1"/>
</dbReference>